<evidence type="ECO:0000313" key="1">
    <source>
        <dbReference type="EMBL" id="KAH3728854.1"/>
    </source>
</evidence>
<accession>A0A9D4CNT4</accession>
<protein>
    <submittedName>
        <fullName evidence="1">Uncharacterized protein</fullName>
    </submittedName>
</protein>
<reference evidence="1" key="2">
    <citation type="submission" date="2020-11" db="EMBL/GenBank/DDBJ databases">
        <authorList>
            <person name="McCartney M.A."/>
            <person name="Auch B."/>
            <person name="Kono T."/>
            <person name="Mallez S."/>
            <person name="Becker A."/>
            <person name="Gohl D.M."/>
            <person name="Silverstein K.A.T."/>
            <person name="Koren S."/>
            <person name="Bechman K.B."/>
            <person name="Herman A."/>
            <person name="Abrahante J.E."/>
            <person name="Garbe J."/>
        </authorList>
    </citation>
    <scope>NUCLEOTIDE SEQUENCE</scope>
    <source>
        <strain evidence="1">Duluth1</strain>
        <tissue evidence="1">Whole animal</tissue>
    </source>
</reference>
<dbReference type="EMBL" id="JAIWYP010000012">
    <property type="protein sequence ID" value="KAH3728854.1"/>
    <property type="molecule type" value="Genomic_DNA"/>
</dbReference>
<dbReference type="Proteomes" id="UP000828390">
    <property type="component" value="Unassembled WGS sequence"/>
</dbReference>
<comment type="caution">
    <text evidence="1">The sequence shown here is derived from an EMBL/GenBank/DDBJ whole genome shotgun (WGS) entry which is preliminary data.</text>
</comment>
<dbReference type="AlphaFoldDB" id="A0A9D4CNT4"/>
<name>A0A9D4CNT4_DREPO</name>
<sequence length="132" mass="15118">MSQFSSSSQRRRAYQCLKCYHRMDKVYIEAKYRVYNHFLKEHMSLTVVCASSDVSNAKNWKSMFTVSVVMHLCSRKKTSLTVQSSLSVIHLHISLLTGMLLSFLLKKANAIGSLSPRSQTSCIKPYSLRFQT</sequence>
<organism evidence="1 2">
    <name type="scientific">Dreissena polymorpha</name>
    <name type="common">Zebra mussel</name>
    <name type="synonym">Mytilus polymorpha</name>
    <dbReference type="NCBI Taxonomy" id="45954"/>
    <lineage>
        <taxon>Eukaryota</taxon>
        <taxon>Metazoa</taxon>
        <taxon>Spiralia</taxon>
        <taxon>Lophotrochozoa</taxon>
        <taxon>Mollusca</taxon>
        <taxon>Bivalvia</taxon>
        <taxon>Autobranchia</taxon>
        <taxon>Heteroconchia</taxon>
        <taxon>Euheterodonta</taxon>
        <taxon>Imparidentia</taxon>
        <taxon>Neoheterodontei</taxon>
        <taxon>Myida</taxon>
        <taxon>Dreissenoidea</taxon>
        <taxon>Dreissenidae</taxon>
        <taxon>Dreissena</taxon>
    </lineage>
</organism>
<proteinExistence type="predicted"/>
<keyword evidence="2" id="KW-1185">Reference proteome</keyword>
<gene>
    <name evidence="1" type="ORF">DPMN_054816</name>
</gene>
<reference evidence="1" key="1">
    <citation type="journal article" date="2019" name="bioRxiv">
        <title>The Genome of the Zebra Mussel, Dreissena polymorpha: A Resource for Invasive Species Research.</title>
        <authorList>
            <person name="McCartney M.A."/>
            <person name="Auch B."/>
            <person name="Kono T."/>
            <person name="Mallez S."/>
            <person name="Zhang Y."/>
            <person name="Obille A."/>
            <person name="Becker A."/>
            <person name="Abrahante J.E."/>
            <person name="Garbe J."/>
            <person name="Badalamenti J.P."/>
            <person name="Herman A."/>
            <person name="Mangelson H."/>
            <person name="Liachko I."/>
            <person name="Sullivan S."/>
            <person name="Sone E.D."/>
            <person name="Koren S."/>
            <person name="Silverstein K.A.T."/>
            <person name="Beckman K.B."/>
            <person name="Gohl D.M."/>
        </authorList>
    </citation>
    <scope>NUCLEOTIDE SEQUENCE</scope>
    <source>
        <strain evidence="1">Duluth1</strain>
        <tissue evidence="1">Whole animal</tissue>
    </source>
</reference>
<evidence type="ECO:0000313" key="2">
    <source>
        <dbReference type="Proteomes" id="UP000828390"/>
    </source>
</evidence>